<proteinExistence type="predicted"/>
<keyword evidence="3 6" id="KW-1133">Transmembrane helix</keyword>
<protein>
    <recommendedName>
        <fullName evidence="7">GtrA/DPMS transmembrane domain-containing protein</fullName>
    </recommendedName>
</protein>
<feature type="transmembrane region" description="Helical" evidence="6">
    <location>
        <begin position="108"/>
        <end position="127"/>
    </location>
</feature>
<dbReference type="STRING" id="857290.HMPREF9156_00786"/>
<gene>
    <name evidence="8" type="ORF">HMPREF9156_00786</name>
</gene>
<feature type="transmembrane region" description="Helical" evidence="6">
    <location>
        <begin position="147"/>
        <end position="165"/>
    </location>
</feature>
<feature type="domain" description="GtrA/DPMS transmembrane" evidence="7">
    <location>
        <begin position="109"/>
        <end position="203"/>
    </location>
</feature>
<evidence type="ECO:0000256" key="4">
    <source>
        <dbReference type="ARBA" id="ARBA00023136"/>
    </source>
</evidence>
<feature type="transmembrane region" description="Helical" evidence="6">
    <location>
        <begin position="177"/>
        <end position="199"/>
    </location>
</feature>
<evidence type="ECO:0000256" key="3">
    <source>
        <dbReference type="ARBA" id="ARBA00022989"/>
    </source>
</evidence>
<dbReference type="EMBL" id="AGZS01000003">
    <property type="protein sequence ID" value="EJD64911.1"/>
    <property type="molecule type" value="Genomic_DNA"/>
</dbReference>
<dbReference type="AlphaFoldDB" id="J0X0M3"/>
<feature type="compositionally biased region" description="Polar residues" evidence="5">
    <location>
        <begin position="1"/>
        <end position="12"/>
    </location>
</feature>
<dbReference type="GO" id="GO:0016020">
    <property type="term" value="C:membrane"/>
    <property type="evidence" value="ECO:0007669"/>
    <property type="project" value="UniProtKB-SubCell"/>
</dbReference>
<dbReference type="eggNOG" id="ENOG5030Z38">
    <property type="taxonomic scope" value="Bacteria"/>
</dbReference>
<dbReference type="GO" id="GO:0000271">
    <property type="term" value="P:polysaccharide biosynthetic process"/>
    <property type="evidence" value="ECO:0007669"/>
    <property type="project" value="InterPro"/>
</dbReference>
<reference evidence="8 9" key="1">
    <citation type="submission" date="2012-01" db="EMBL/GenBank/DDBJ databases">
        <title>The Genome Sequence of Scardovia wiggsiae F0424.</title>
        <authorList>
            <consortium name="The Broad Institute Genome Sequencing Platform"/>
            <person name="Earl A."/>
            <person name="Ward D."/>
            <person name="Feldgarden M."/>
            <person name="Gevers D."/>
            <person name="Izard J."/>
            <person name="Ganesan A."/>
            <person name="Baranova O.V."/>
            <person name="Blanton J.M."/>
            <person name="Tanner A.C."/>
            <person name="Mathney J."/>
            <person name="Dewhirst F.E."/>
            <person name="Young S.K."/>
            <person name="Zeng Q."/>
            <person name="Gargeya S."/>
            <person name="Fitzgerald M."/>
            <person name="Haas B."/>
            <person name="Abouelleil A."/>
            <person name="Alvarado L."/>
            <person name="Arachchi H.M."/>
            <person name="Berlin A."/>
            <person name="Chapman S.B."/>
            <person name="Gearin G."/>
            <person name="Goldberg J."/>
            <person name="Griggs A."/>
            <person name="Gujja S."/>
            <person name="Hansen M."/>
            <person name="Heiman D."/>
            <person name="Howarth C."/>
            <person name="Larimer J."/>
            <person name="Lui A."/>
            <person name="MacDonald P.J.P."/>
            <person name="McCowen C."/>
            <person name="Montmayeur A."/>
            <person name="Murphy C."/>
            <person name="Neiman D."/>
            <person name="Pearson M."/>
            <person name="Priest M."/>
            <person name="Roberts A."/>
            <person name="Saif S."/>
            <person name="Shea T."/>
            <person name="Sisk P."/>
            <person name="Stolte C."/>
            <person name="Sykes S."/>
            <person name="Wortman J."/>
            <person name="Nusbaum C."/>
            <person name="Birren B."/>
        </authorList>
    </citation>
    <scope>NUCLEOTIDE SEQUENCE [LARGE SCALE GENOMIC DNA]</scope>
    <source>
        <strain evidence="8 9">F0424</strain>
    </source>
</reference>
<dbReference type="OrthoDB" id="3238560at2"/>
<dbReference type="RefSeq" id="WP_007147850.1">
    <property type="nucleotide sequence ID" value="NZ_AKCI01000001.1"/>
</dbReference>
<evidence type="ECO:0000313" key="8">
    <source>
        <dbReference type="EMBL" id="EJD64911.1"/>
    </source>
</evidence>
<evidence type="ECO:0000256" key="5">
    <source>
        <dbReference type="SAM" id="MobiDB-lite"/>
    </source>
</evidence>
<name>J0X0M3_9BIFI</name>
<evidence type="ECO:0000256" key="1">
    <source>
        <dbReference type="ARBA" id="ARBA00004141"/>
    </source>
</evidence>
<sequence length="224" mass="25195">MSNTNPDDSQVFTGRIARDSSTPADPAAPDIHSGSPGAKKPSNPFRRFMDRYPNLWEFILFNILSNISTITRFILAWVGTAVFVNALHITQPFSFLIFNYSSPKSNGLGGFLTFLMAEAIAQVVNFFVQMKWVFKSDSSFKNAAWKYIILAVIIVIVNLVLPPWVTSLCHSWGWNDQVAATVASVVNTLLAVIVSYPLLKWWIMPKSKKHEEEIRKARQEASRA</sequence>
<comment type="subcellular location">
    <subcellularLocation>
        <location evidence="1">Membrane</location>
        <topology evidence="1">Multi-pass membrane protein</topology>
    </subcellularLocation>
</comment>
<dbReference type="HOGENOM" id="CLU_1458599_0_0_11"/>
<evidence type="ECO:0000256" key="6">
    <source>
        <dbReference type="SAM" id="Phobius"/>
    </source>
</evidence>
<feature type="transmembrane region" description="Helical" evidence="6">
    <location>
        <begin position="55"/>
        <end position="88"/>
    </location>
</feature>
<dbReference type="Proteomes" id="UP000006415">
    <property type="component" value="Unassembled WGS sequence"/>
</dbReference>
<dbReference type="Pfam" id="PF04138">
    <property type="entry name" value="GtrA_DPMS_TM"/>
    <property type="match status" value="1"/>
</dbReference>
<evidence type="ECO:0000313" key="9">
    <source>
        <dbReference type="Proteomes" id="UP000006415"/>
    </source>
</evidence>
<keyword evidence="4 6" id="KW-0472">Membrane</keyword>
<organism evidence="8 9">
    <name type="scientific">Scardovia wiggsiae F0424</name>
    <dbReference type="NCBI Taxonomy" id="857290"/>
    <lineage>
        <taxon>Bacteria</taxon>
        <taxon>Bacillati</taxon>
        <taxon>Actinomycetota</taxon>
        <taxon>Actinomycetes</taxon>
        <taxon>Bifidobacteriales</taxon>
        <taxon>Bifidobacteriaceae</taxon>
        <taxon>Scardovia</taxon>
    </lineage>
</organism>
<evidence type="ECO:0000256" key="2">
    <source>
        <dbReference type="ARBA" id="ARBA00022692"/>
    </source>
</evidence>
<evidence type="ECO:0000259" key="7">
    <source>
        <dbReference type="Pfam" id="PF04138"/>
    </source>
</evidence>
<keyword evidence="9" id="KW-1185">Reference proteome</keyword>
<comment type="caution">
    <text evidence="8">The sequence shown here is derived from an EMBL/GenBank/DDBJ whole genome shotgun (WGS) entry which is preliminary data.</text>
</comment>
<feature type="region of interest" description="Disordered" evidence="5">
    <location>
        <begin position="1"/>
        <end position="44"/>
    </location>
</feature>
<dbReference type="InterPro" id="IPR007267">
    <property type="entry name" value="GtrA_DPMS_TM"/>
</dbReference>
<keyword evidence="2 6" id="KW-0812">Transmembrane</keyword>
<accession>J0X0M3</accession>